<feature type="transmembrane region" description="Helical" evidence="7">
    <location>
        <begin position="204"/>
        <end position="229"/>
    </location>
</feature>
<evidence type="ECO:0000259" key="8">
    <source>
        <dbReference type="PROSITE" id="PS50928"/>
    </source>
</evidence>
<organism evidence="9 10">
    <name type="scientific">Paenibacillus psychroresistens</name>
    <dbReference type="NCBI Taxonomy" id="1778678"/>
    <lineage>
        <taxon>Bacteria</taxon>
        <taxon>Bacillati</taxon>
        <taxon>Bacillota</taxon>
        <taxon>Bacilli</taxon>
        <taxon>Bacillales</taxon>
        <taxon>Paenibacillaceae</taxon>
        <taxon>Paenibacillus</taxon>
    </lineage>
</organism>
<keyword evidence="4 7" id="KW-0812">Transmembrane</keyword>
<feature type="transmembrane region" description="Helical" evidence="7">
    <location>
        <begin position="157"/>
        <end position="183"/>
    </location>
</feature>
<feature type="transmembrane region" description="Helical" evidence="7">
    <location>
        <begin position="107"/>
        <end position="130"/>
    </location>
</feature>
<proteinExistence type="inferred from homology"/>
<evidence type="ECO:0000256" key="4">
    <source>
        <dbReference type="ARBA" id="ARBA00022692"/>
    </source>
</evidence>
<comment type="similarity">
    <text evidence="7">Belongs to the binding-protein-dependent transport system permease family.</text>
</comment>
<dbReference type="PROSITE" id="PS50928">
    <property type="entry name" value="ABC_TM1"/>
    <property type="match status" value="1"/>
</dbReference>
<evidence type="ECO:0000256" key="3">
    <source>
        <dbReference type="ARBA" id="ARBA00022475"/>
    </source>
</evidence>
<evidence type="ECO:0000313" key="10">
    <source>
        <dbReference type="Proteomes" id="UP000426246"/>
    </source>
</evidence>
<dbReference type="Proteomes" id="UP000426246">
    <property type="component" value="Chromosome"/>
</dbReference>
<dbReference type="SUPFAM" id="SSF161098">
    <property type="entry name" value="MetI-like"/>
    <property type="match status" value="1"/>
</dbReference>
<dbReference type="InterPro" id="IPR035906">
    <property type="entry name" value="MetI-like_sf"/>
</dbReference>
<evidence type="ECO:0000256" key="6">
    <source>
        <dbReference type="ARBA" id="ARBA00023136"/>
    </source>
</evidence>
<feature type="transmembrane region" description="Helical" evidence="7">
    <location>
        <begin position="74"/>
        <end position="95"/>
    </location>
</feature>
<feature type="transmembrane region" description="Helical" evidence="7">
    <location>
        <begin position="266"/>
        <end position="286"/>
    </location>
</feature>
<dbReference type="AlphaFoldDB" id="A0A6B8RZK1"/>
<evidence type="ECO:0000256" key="1">
    <source>
        <dbReference type="ARBA" id="ARBA00004651"/>
    </source>
</evidence>
<keyword evidence="3" id="KW-1003">Cell membrane</keyword>
<dbReference type="PANTHER" id="PTHR30193:SF44">
    <property type="entry name" value="LACTOSE TRANSPORT SYSTEM PERMEASE PROTEIN LACF"/>
    <property type="match status" value="1"/>
</dbReference>
<dbReference type="PANTHER" id="PTHR30193">
    <property type="entry name" value="ABC TRANSPORTER PERMEASE PROTEIN"/>
    <property type="match status" value="1"/>
</dbReference>
<dbReference type="InterPro" id="IPR000515">
    <property type="entry name" value="MetI-like"/>
</dbReference>
<dbReference type="CDD" id="cd06261">
    <property type="entry name" value="TM_PBP2"/>
    <property type="match status" value="1"/>
</dbReference>
<feature type="domain" description="ABC transmembrane type-1" evidence="8">
    <location>
        <begin position="70"/>
        <end position="287"/>
    </location>
</feature>
<evidence type="ECO:0000256" key="2">
    <source>
        <dbReference type="ARBA" id="ARBA00022448"/>
    </source>
</evidence>
<keyword evidence="6 7" id="KW-0472">Membrane</keyword>
<comment type="subcellular location">
    <subcellularLocation>
        <location evidence="1 7">Cell membrane</location>
        <topology evidence="1 7">Multi-pass membrane protein</topology>
    </subcellularLocation>
</comment>
<keyword evidence="2 7" id="KW-0813">Transport</keyword>
<accession>A0A6B8RZK1</accession>
<evidence type="ECO:0000256" key="7">
    <source>
        <dbReference type="RuleBase" id="RU363032"/>
    </source>
</evidence>
<gene>
    <name evidence="9" type="ORF">EHS13_33320</name>
</gene>
<keyword evidence="5 7" id="KW-1133">Transmembrane helix</keyword>
<keyword evidence="10" id="KW-1185">Reference proteome</keyword>
<name>A0A6B8RZK1_9BACL</name>
<feature type="transmembrane region" description="Helical" evidence="7">
    <location>
        <begin position="12"/>
        <end position="37"/>
    </location>
</feature>
<dbReference type="GO" id="GO:0055085">
    <property type="term" value="P:transmembrane transport"/>
    <property type="evidence" value="ECO:0007669"/>
    <property type="project" value="InterPro"/>
</dbReference>
<evidence type="ECO:0000313" key="9">
    <source>
        <dbReference type="EMBL" id="QGR00357.1"/>
    </source>
</evidence>
<dbReference type="Pfam" id="PF00528">
    <property type="entry name" value="BPD_transp_1"/>
    <property type="match status" value="1"/>
</dbReference>
<dbReference type="InterPro" id="IPR051393">
    <property type="entry name" value="ABC_transporter_permease"/>
</dbReference>
<dbReference type="OrthoDB" id="9785836at2"/>
<reference evidence="10" key="1">
    <citation type="submission" date="2018-11" db="EMBL/GenBank/DDBJ databases">
        <title>Complete genome sequence of Paenibacillus sp. ML311-T8.</title>
        <authorList>
            <person name="Nam Y.-D."/>
            <person name="Kang J."/>
            <person name="Chung W.-H."/>
            <person name="Park Y.S."/>
        </authorList>
    </citation>
    <scope>NUCLEOTIDE SEQUENCE [LARGE SCALE GENOMIC DNA]</scope>
    <source>
        <strain evidence="10">ML311-T8</strain>
    </source>
</reference>
<evidence type="ECO:0000256" key="5">
    <source>
        <dbReference type="ARBA" id="ARBA00022989"/>
    </source>
</evidence>
<dbReference type="EMBL" id="CP034235">
    <property type="protein sequence ID" value="QGR00357.1"/>
    <property type="molecule type" value="Genomic_DNA"/>
</dbReference>
<dbReference type="Gene3D" id="1.10.3720.10">
    <property type="entry name" value="MetI-like"/>
    <property type="match status" value="1"/>
</dbReference>
<dbReference type="GO" id="GO:0005886">
    <property type="term" value="C:plasma membrane"/>
    <property type="evidence" value="ECO:0007669"/>
    <property type="project" value="UniProtKB-SubCell"/>
</dbReference>
<sequence>MWNELVRNKMLYMMTLPGIIFFLVFNYAPLYGLLIAFKSFNIQDGILGSPWSGFKNFEFYFKSIYAAQTTFNTLYLNFMFIVIGLVVQVSIAIMINEIANKAWKKWFQSALFFPFFLSWIVVSALAYNLLSDKFGMLNSLLRSMDIPTVAWYNEVDYWRFILVLAYLWKTTGFYVIIYLAAIVGIDSELYEAARIDGANRFKTIFHITLPGLIPTIVILLLLSIGRIFYGDFQMIYALVGDNGILYPVTDIIDTYVFRALRVQGEFGMATAVGLYQAILGLILITITNGIVKKYDKDIALY</sequence>
<dbReference type="KEGG" id="ppsc:EHS13_33320"/>
<protein>
    <submittedName>
        <fullName evidence="9">Sugar ABC transporter permease</fullName>
    </submittedName>
</protein>